<dbReference type="InterPro" id="IPR036306">
    <property type="entry name" value="ISWI_HAND-dom_sf"/>
</dbReference>
<name>S9THP5_9TRYP</name>
<reference evidence="2 3" key="1">
    <citation type="journal article" date="2013" name="PLoS ONE">
        <title>Predicting the Proteins of Angomonas deanei, Strigomonas culicis and Their Respective Endosymbionts Reveals New Aspects of the Trypanosomatidae Family.</title>
        <authorList>
            <person name="Motta M.C."/>
            <person name="Martins A.C."/>
            <person name="de Souza S.S."/>
            <person name="Catta-Preta C.M."/>
            <person name="Silva R."/>
            <person name="Klein C.C."/>
            <person name="de Almeida L.G."/>
            <person name="de Lima Cunha O."/>
            <person name="Ciapina L.P."/>
            <person name="Brocchi M."/>
            <person name="Colabardini A.C."/>
            <person name="de Araujo Lima B."/>
            <person name="Machado C.R."/>
            <person name="de Almeida Soares C.M."/>
            <person name="Probst C.M."/>
            <person name="de Menezes C.B."/>
            <person name="Thompson C.E."/>
            <person name="Bartholomeu D.C."/>
            <person name="Gradia D.F."/>
            <person name="Pavoni D.P."/>
            <person name="Grisard E.C."/>
            <person name="Fantinatti-Garboggini F."/>
            <person name="Marchini F.K."/>
            <person name="Rodrigues-Luiz G.F."/>
            <person name="Wagner G."/>
            <person name="Goldman G.H."/>
            <person name="Fietto J.L."/>
            <person name="Elias M.C."/>
            <person name="Goldman M.H."/>
            <person name="Sagot M.F."/>
            <person name="Pereira M."/>
            <person name="Stoco P.H."/>
            <person name="de Mendonca-Neto R.P."/>
            <person name="Teixeira S.M."/>
            <person name="Maciel T.E."/>
            <person name="de Oliveira Mendes T.A."/>
            <person name="Urmenyi T.P."/>
            <person name="de Souza W."/>
            <person name="Schenkman S."/>
            <person name="de Vasconcelos A.T."/>
        </authorList>
    </citation>
    <scope>NUCLEOTIDE SEQUENCE [LARGE SCALE GENOMIC DNA]</scope>
</reference>
<dbReference type="SUPFAM" id="SSF101224">
    <property type="entry name" value="HAND domain of the nucleosome remodeling ATPase ISWI"/>
    <property type="match status" value="1"/>
</dbReference>
<feature type="compositionally biased region" description="Basic and acidic residues" evidence="1">
    <location>
        <begin position="7"/>
        <end position="22"/>
    </location>
</feature>
<dbReference type="Proteomes" id="UP000015354">
    <property type="component" value="Unassembled WGS sequence"/>
</dbReference>
<dbReference type="GO" id="GO:0031491">
    <property type="term" value="F:nucleosome binding"/>
    <property type="evidence" value="ECO:0007669"/>
    <property type="project" value="InterPro"/>
</dbReference>
<evidence type="ECO:0000256" key="1">
    <source>
        <dbReference type="SAM" id="MobiDB-lite"/>
    </source>
</evidence>
<gene>
    <name evidence="2" type="ORF">STCU_11277</name>
</gene>
<dbReference type="Gene3D" id="1.10.10.60">
    <property type="entry name" value="Homeodomain-like"/>
    <property type="match status" value="1"/>
</dbReference>
<comment type="caution">
    <text evidence="2">The sequence shown here is derived from an EMBL/GenBank/DDBJ whole genome shotgun (WGS) entry which is preliminary data.</text>
</comment>
<dbReference type="EMBL" id="ATMH01011182">
    <property type="protein sequence ID" value="EPY16429.1"/>
    <property type="molecule type" value="Genomic_DNA"/>
</dbReference>
<dbReference type="AlphaFoldDB" id="S9THP5"/>
<evidence type="ECO:0000313" key="2">
    <source>
        <dbReference type="EMBL" id="EPY16429.1"/>
    </source>
</evidence>
<dbReference type="GO" id="GO:0003677">
    <property type="term" value="F:DNA binding"/>
    <property type="evidence" value="ECO:0007669"/>
    <property type="project" value="InterPro"/>
</dbReference>
<dbReference type="GO" id="GO:0006338">
    <property type="term" value="P:chromatin remodeling"/>
    <property type="evidence" value="ECO:0007669"/>
    <property type="project" value="InterPro"/>
</dbReference>
<sequence>MVQNWKRKYENRDGDNDEGAAKEDEDETLTAVELEERERLLNEGFPHWSFPEYQRVVHVLAGGEAAVTDYAAIAAALGTEKTIGEVRDYVTSLMERGEQCIENFRRIEGRIQKAMA</sequence>
<feature type="region of interest" description="Disordered" evidence="1">
    <location>
        <begin position="1"/>
        <end position="29"/>
    </location>
</feature>
<evidence type="ECO:0000313" key="3">
    <source>
        <dbReference type="Proteomes" id="UP000015354"/>
    </source>
</evidence>
<organism evidence="2 3">
    <name type="scientific">Strigomonas culicis</name>
    <dbReference type="NCBI Taxonomy" id="28005"/>
    <lineage>
        <taxon>Eukaryota</taxon>
        <taxon>Discoba</taxon>
        <taxon>Euglenozoa</taxon>
        <taxon>Kinetoplastea</taxon>
        <taxon>Metakinetoplastina</taxon>
        <taxon>Trypanosomatida</taxon>
        <taxon>Trypanosomatidae</taxon>
        <taxon>Strigomonadinae</taxon>
        <taxon>Strigomonas</taxon>
    </lineage>
</organism>
<accession>S9THP5</accession>
<proteinExistence type="predicted"/>
<protein>
    <submittedName>
        <fullName evidence="2">Uncharacterized protein</fullName>
    </submittedName>
</protein>
<keyword evidence="3" id="KW-1185">Reference proteome</keyword>